<dbReference type="NCBIfam" id="NF001454">
    <property type="entry name" value="PRK00315.1"/>
    <property type="match status" value="1"/>
</dbReference>
<dbReference type="Proteomes" id="UP000297258">
    <property type="component" value="Unassembled WGS sequence"/>
</dbReference>
<dbReference type="RefSeq" id="WP_135189697.1">
    <property type="nucleotide sequence ID" value="NZ_SPUM01000063.1"/>
</dbReference>
<dbReference type="PANTHER" id="PTHR30042:SF2">
    <property type="entry name" value="POTASSIUM-TRANSPORTING ATPASE KDPC SUBUNIT"/>
    <property type="match status" value="1"/>
</dbReference>
<evidence type="ECO:0000256" key="8">
    <source>
        <dbReference type="ARBA" id="ARBA00022989"/>
    </source>
</evidence>
<comment type="subunit">
    <text evidence="11">The system is composed of three essential subunits: KdpA, KdpB and KdpC.</text>
</comment>
<keyword evidence="9 11" id="KW-0406">Ion transport</keyword>
<dbReference type="GO" id="GO:0008556">
    <property type="term" value="F:P-type potassium transmembrane transporter activity"/>
    <property type="evidence" value="ECO:0007669"/>
    <property type="project" value="InterPro"/>
</dbReference>
<keyword evidence="10 11" id="KW-0472">Membrane</keyword>
<evidence type="ECO:0000256" key="3">
    <source>
        <dbReference type="ARBA" id="ARBA00022538"/>
    </source>
</evidence>
<dbReference type="OrthoDB" id="9788285at2"/>
<evidence type="ECO:0000256" key="1">
    <source>
        <dbReference type="ARBA" id="ARBA00022448"/>
    </source>
</evidence>
<keyword evidence="3 11" id="KW-0633">Potassium transport</keyword>
<keyword evidence="13" id="KW-1185">Reference proteome</keyword>
<accession>A0A4Y9T5D0</accession>
<proteinExistence type="inferred from homology"/>
<evidence type="ECO:0000256" key="5">
    <source>
        <dbReference type="ARBA" id="ARBA00022741"/>
    </source>
</evidence>
<keyword evidence="1 11" id="KW-0813">Transport</keyword>
<evidence type="ECO:0000256" key="6">
    <source>
        <dbReference type="ARBA" id="ARBA00022840"/>
    </source>
</evidence>
<reference evidence="12 13" key="1">
    <citation type="submission" date="2019-03" db="EMBL/GenBank/DDBJ databases">
        <title>Draft genome of Massilia hortus sp. nov., a novel bacterial species of the Oxalobacteraceae family.</title>
        <authorList>
            <person name="Peta V."/>
            <person name="Raths R."/>
            <person name="Bucking H."/>
        </authorList>
    </citation>
    <scope>NUCLEOTIDE SEQUENCE [LARGE SCALE GENOMIC DNA]</scope>
    <source>
        <strain evidence="12 13">ONC3</strain>
    </source>
</reference>
<organism evidence="12 13">
    <name type="scientific">Massilia horti</name>
    <dbReference type="NCBI Taxonomy" id="2562153"/>
    <lineage>
        <taxon>Bacteria</taxon>
        <taxon>Pseudomonadati</taxon>
        <taxon>Pseudomonadota</taxon>
        <taxon>Betaproteobacteria</taxon>
        <taxon>Burkholderiales</taxon>
        <taxon>Oxalobacteraceae</taxon>
        <taxon>Telluria group</taxon>
        <taxon>Massilia</taxon>
    </lineage>
</organism>
<keyword evidence="4 11" id="KW-0812">Transmembrane</keyword>
<dbReference type="EMBL" id="SPUM01000063">
    <property type="protein sequence ID" value="TFW32219.1"/>
    <property type="molecule type" value="Genomic_DNA"/>
</dbReference>
<protein>
    <recommendedName>
        <fullName evidence="11">Potassium-transporting ATPase KdpC subunit</fullName>
    </recommendedName>
    <alternativeName>
        <fullName evidence="11">ATP phosphohydrolase [potassium-transporting] C chain</fullName>
    </alternativeName>
    <alternativeName>
        <fullName evidence="11">Potassium-binding and translocating subunit C</fullName>
    </alternativeName>
    <alternativeName>
        <fullName evidence="11">Potassium-translocating ATPase C chain</fullName>
    </alternativeName>
</protein>
<dbReference type="HAMAP" id="MF_00276">
    <property type="entry name" value="KdpC"/>
    <property type="match status" value="1"/>
</dbReference>
<evidence type="ECO:0000256" key="9">
    <source>
        <dbReference type="ARBA" id="ARBA00023065"/>
    </source>
</evidence>
<dbReference type="GO" id="GO:0005886">
    <property type="term" value="C:plasma membrane"/>
    <property type="evidence" value="ECO:0007669"/>
    <property type="project" value="UniProtKB-SubCell"/>
</dbReference>
<dbReference type="PIRSF" id="PIRSF001296">
    <property type="entry name" value="K_ATPase_KdpC"/>
    <property type="match status" value="1"/>
</dbReference>
<keyword evidence="6 11" id="KW-0067">ATP-binding</keyword>
<dbReference type="InterPro" id="IPR003820">
    <property type="entry name" value="KdpC"/>
</dbReference>
<comment type="function">
    <text evidence="11">Part of the high-affinity ATP-driven potassium transport (or Kdp) system, which catalyzes the hydrolysis of ATP coupled with the electrogenic transport of potassium into the cytoplasm. This subunit acts as a catalytic chaperone that increases the ATP-binding affinity of the ATP-hydrolyzing subunit KdpB by the formation of a transient KdpB/KdpC/ATP ternary complex.</text>
</comment>
<evidence type="ECO:0000256" key="11">
    <source>
        <dbReference type="HAMAP-Rule" id="MF_00276"/>
    </source>
</evidence>
<keyword evidence="2 11" id="KW-1003">Cell membrane</keyword>
<name>A0A4Y9T5D0_9BURK</name>
<comment type="similarity">
    <text evidence="11">Belongs to the KdpC family.</text>
</comment>
<keyword evidence="8 11" id="KW-1133">Transmembrane helix</keyword>
<keyword evidence="7 11" id="KW-0630">Potassium</keyword>
<gene>
    <name evidence="11 12" type="primary">kdpC</name>
    <name evidence="12" type="ORF">E4O92_10380</name>
</gene>
<dbReference type="Pfam" id="PF02669">
    <property type="entry name" value="KdpC"/>
    <property type="match status" value="1"/>
</dbReference>
<dbReference type="PANTHER" id="PTHR30042">
    <property type="entry name" value="POTASSIUM-TRANSPORTING ATPASE C CHAIN"/>
    <property type="match status" value="1"/>
</dbReference>
<dbReference type="NCBIfam" id="TIGR00681">
    <property type="entry name" value="kdpC"/>
    <property type="match status" value="1"/>
</dbReference>
<evidence type="ECO:0000256" key="2">
    <source>
        <dbReference type="ARBA" id="ARBA00022475"/>
    </source>
</evidence>
<keyword evidence="5 11" id="KW-0547">Nucleotide-binding</keyword>
<comment type="caution">
    <text evidence="12">The sequence shown here is derived from an EMBL/GenBank/DDBJ whole genome shotgun (WGS) entry which is preliminary data.</text>
</comment>
<sequence length="195" mass="20187">MSSIVRPVLVLFFVLTVLCGVVYPAVVFGIGRAAFPHQAQGSLVLVAGQPVGSSLIGQAFSAPRYFWGRPSATTPMPNNGAGSAGSNLGPTNPALVSAVKERIAALRRADPGNHAPVPVDLVTASASGLDPDISLAAARYQAGRVAAARRLPEQQVRALIEALGHDRALGLFGEPRVNVLALNLALDAGMARRQP</sequence>
<evidence type="ECO:0000256" key="4">
    <source>
        <dbReference type="ARBA" id="ARBA00022692"/>
    </source>
</evidence>
<evidence type="ECO:0000313" key="12">
    <source>
        <dbReference type="EMBL" id="TFW32219.1"/>
    </source>
</evidence>
<dbReference type="AlphaFoldDB" id="A0A4Y9T5D0"/>
<comment type="subcellular location">
    <subcellularLocation>
        <location evidence="11">Cell membrane</location>
        <topology evidence="11">Single-pass membrane protein</topology>
    </subcellularLocation>
</comment>
<dbReference type="GO" id="GO:0005524">
    <property type="term" value="F:ATP binding"/>
    <property type="evidence" value="ECO:0007669"/>
    <property type="project" value="UniProtKB-UniRule"/>
</dbReference>
<evidence type="ECO:0000256" key="7">
    <source>
        <dbReference type="ARBA" id="ARBA00022958"/>
    </source>
</evidence>
<evidence type="ECO:0000313" key="13">
    <source>
        <dbReference type="Proteomes" id="UP000297258"/>
    </source>
</evidence>
<evidence type="ECO:0000256" key="10">
    <source>
        <dbReference type="ARBA" id="ARBA00023136"/>
    </source>
</evidence>